<dbReference type="EMBL" id="WUUT01000006">
    <property type="protein sequence ID" value="MXR52795.1"/>
    <property type="molecule type" value="Genomic_DNA"/>
</dbReference>
<gene>
    <name evidence="2" type="ORF">GRX03_14420</name>
</gene>
<feature type="compositionally biased region" description="Acidic residues" evidence="1">
    <location>
        <begin position="23"/>
        <end position="36"/>
    </location>
</feature>
<protein>
    <submittedName>
        <fullName evidence="2">Uncharacterized protein</fullName>
    </submittedName>
</protein>
<organism evidence="2 3">
    <name type="scientific">Halovenus carboxidivorans</name>
    <dbReference type="NCBI Taxonomy" id="2692199"/>
    <lineage>
        <taxon>Archaea</taxon>
        <taxon>Methanobacteriati</taxon>
        <taxon>Methanobacteriota</taxon>
        <taxon>Stenosarchaea group</taxon>
        <taxon>Halobacteria</taxon>
        <taxon>Halobacteriales</taxon>
        <taxon>Haloarculaceae</taxon>
        <taxon>Halovenus</taxon>
    </lineage>
</organism>
<reference evidence="2 3" key="1">
    <citation type="submission" date="2019-12" db="EMBL/GenBank/DDBJ databases">
        <title>Isolation and characterization of three novel carbon monoxide-oxidizing members of Halobacteria from salione crusts and soils.</title>
        <authorList>
            <person name="Myers M.R."/>
            <person name="King G.M."/>
        </authorList>
    </citation>
    <scope>NUCLEOTIDE SEQUENCE [LARGE SCALE GENOMIC DNA]</scope>
    <source>
        <strain evidence="2 3">WSH3</strain>
    </source>
</reference>
<evidence type="ECO:0000313" key="2">
    <source>
        <dbReference type="EMBL" id="MXR52795.1"/>
    </source>
</evidence>
<dbReference type="AlphaFoldDB" id="A0A6B0T3Z6"/>
<dbReference type="Proteomes" id="UP000466535">
    <property type="component" value="Unassembled WGS sequence"/>
</dbReference>
<feature type="compositionally biased region" description="Basic and acidic residues" evidence="1">
    <location>
        <begin position="37"/>
        <end position="54"/>
    </location>
</feature>
<dbReference type="RefSeq" id="WP_159764930.1">
    <property type="nucleotide sequence ID" value="NZ_WUUT01000006.1"/>
</dbReference>
<name>A0A6B0T3Z6_9EURY</name>
<evidence type="ECO:0000313" key="3">
    <source>
        <dbReference type="Proteomes" id="UP000466535"/>
    </source>
</evidence>
<proteinExistence type="predicted"/>
<evidence type="ECO:0000256" key="1">
    <source>
        <dbReference type="SAM" id="MobiDB-lite"/>
    </source>
</evidence>
<comment type="caution">
    <text evidence="2">The sequence shown here is derived from an EMBL/GenBank/DDBJ whole genome shotgun (WGS) entry which is preliminary data.</text>
</comment>
<sequence length="73" mass="7807">MSKSQSNAERTEELSDIFVSVTGDEEVTEEQEDDTMDRELPGESRIDEAVRDGLSDAIEGAEADAGDPGDTTG</sequence>
<accession>A0A6B0T3Z6</accession>
<keyword evidence="3" id="KW-1185">Reference proteome</keyword>
<feature type="region of interest" description="Disordered" evidence="1">
    <location>
        <begin position="1"/>
        <end position="73"/>
    </location>
</feature>